<keyword evidence="1 2" id="KW-0808">Transferase</keyword>
<keyword evidence="2" id="KW-0812">Transmembrane</keyword>
<dbReference type="GO" id="GO:0005783">
    <property type="term" value="C:endoplasmic reticulum"/>
    <property type="evidence" value="ECO:0007669"/>
    <property type="project" value="TreeGrafter"/>
</dbReference>
<dbReference type="GO" id="GO:0016094">
    <property type="term" value="P:polyprenol biosynthetic process"/>
    <property type="evidence" value="ECO:0007669"/>
    <property type="project" value="TreeGrafter"/>
</dbReference>
<keyword evidence="2" id="KW-0472">Membrane</keyword>
<dbReference type="OrthoDB" id="4173905at2759"/>
<dbReference type="GO" id="GO:0005811">
    <property type="term" value="C:lipid droplet"/>
    <property type="evidence" value="ECO:0007669"/>
    <property type="project" value="TreeGrafter"/>
</dbReference>
<evidence type="ECO:0000256" key="2">
    <source>
        <dbReference type="RuleBase" id="RU363018"/>
    </source>
</evidence>
<evidence type="ECO:0000313" key="4">
    <source>
        <dbReference type="Proteomes" id="UP000095605"/>
    </source>
</evidence>
<keyword evidence="4" id="KW-1185">Reference proteome</keyword>
<dbReference type="GO" id="GO:1904423">
    <property type="term" value="C:dehydrodolichyl diphosphate synthase complex"/>
    <property type="evidence" value="ECO:0007669"/>
    <property type="project" value="TreeGrafter"/>
</dbReference>
<dbReference type="InterPro" id="IPR001441">
    <property type="entry name" value="UPP_synth-like"/>
</dbReference>
<protein>
    <recommendedName>
        <fullName evidence="2">Alkyl transferase</fullName>
        <ecNumber evidence="2">2.5.1.-</ecNumber>
    </recommendedName>
</protein>
<organism evidence="3 4">
    <name type="scientific">Hanseniaspora opuntiae</name>
    <dbReference type="NCBI Taxonomy" id="211096"/>
    <lineage>
        <taxon>Eukaryota</taxon>
        <taxon>Fungi</taxon>
        <taxon>Dikarya</taxon>
        <taxon>Ascomycota</taxon>
        <taxon>Saccharomycotina</taxon>
        <taxon>Saccharomycetes</taxon>
        <taxon>Saccharomycodales</taxon>
        <taxon>Saccharomycodaceae</taxon>
        <taxon>Hanseniaspora</taxon>
    </lineage>
</organism>
<proteinExistence type="inferred from homology"/>
<dbReference type="AlphaFoldDB" id="A0A1E5RWV5"/>
<dbReference type="Proteomes" id="UP000095605">
    <property type="component" value="Unassembled WGS sequence"/>
</dbReference>
<dbReference type="CDD" id="cd00475">
    <property type="entry name" value="Cis_IPPS"/>
    <property type="match status" value="1"/>
</dbReference>
<comment type="similarity">
    <text evidence="2">Belongs to the UPP synthase family.</text>
</comment>
<dbReference type="PANTHER" id="PTHR10291:SF2">
    <property type="entry name" value="DEHYDRODOLICHYL DIPHOSPHATE SYNTHASE COMPLEX SUBUNIT SRT1"/>
    <property type="match status" value="1"/>
</dbReference>
<dbReference type="NCBIfam" id="TIGR00055">
    <property type="entry name" value="uppS"/>
    <property type="match status" value="1"/>
</dbReference>
<gene>
    <name evidence="3" type="ORF">AWRI3578_g317</name>
</gene>
<feature type="transmembrane region" description="Helical" evidence="2">
    <location>
        <begin position="40"/>
        <end position="69"/>
    </location>
</feature>
<accession>A0A1E5RWV5</accession>
<name>A0A1E5RWV5_9ASCO</name>
<dbReference type="Pfam" id="PF01255">
    <property type="entry name" value="Prenyltransf"/>
    <property type="match status" value="1"/>
</dbReference>
<dbReference type="GO" id="GO:0045547">
    <property type="term" value="F:ditrans,polycis-polyprenyl diphosphate synthase [(2E,6E)-farnesyl diphosphate specific] activity"/>
    <property type="evidence" value="ECO:0007669"/>
    <property type="project" value="TreeGrafter"/>
</dbReference>
<dbReference type="SUPFAM" id="SSF64005">
    <property type="entry name" value="Undecaprenyl diphosphate synthase"/>
    <property type="match status" value="1"/>
</dbReference>
<comment type="caution">
    <text evidence="3">The sequence shown here is derived from an EMBL/GenBank/DDBJ whole genome shotgun (WGS) entry which is preliminary data.</text>
</comment>
<reference evidence="4" key="1">
    <citation type="journal article" date="2016" name="Genome Announc.">
        <title>Genome sequences of three species of Hanseniaspora isolated from spontaneous wine fermentations.</title>
        <authorList>
            <person name="Sternes P.R."/>
            <person name="Lee D."/>
            <person name="Kutyna D.R."/>
            <person name="Borneman A.R."/>
        </authorList>
    </citation>
    <scope>NUCLEOTIDE SEQUENCE [LARGE SCALE GENOMIC DNA]</scope>
    <source>
        <strain evidence="4">AWRI3578</strain>
    </source>
</reference>
<dbReference type="GO" id="GO:0016020">
    <property type="term" value="C:membrane"/>
    <property type="evidence" value="ECO:0007669"/>
    <property type="project" value="TreeGrafter"/>
</dbReference>
<keyword evidence="2" id="KW-1133">Transmembrane helix</keyword>
<sequence>MIFRHRILLYNHCKSVNNSKYCNVELNFSLKRIHNTIQNVFYKVGYFCLSLPIISSISSIIQTFVLIILSYGEVPTHLSYIMDGNRRFAKSINQPLKNGHEIGSTSLLQIIHFAKTVGVKHLSVYAFSIENFNRTEKEVQLLMDLLVEKLTDLSQKIADRSNNKHEIFKGIQIKVVGDLSYLSTEVTSKIKEIEKRTTISDPSNVFFNLYICCPYTSRNEIFHSIKANIKAKKQQGDTYDISESSLEREMCLSKYIPTCDYLIRTSGATRFSDYLMWQSHNQCSFVFSDTFWPDYGFRGFVKNMLSYSYFKSLYSWNKVEAFAFKKHSCLLASQLAKVETLKYSVFDSRILEKQIFFPVKIITRALHSGRNNVFYEDLKMAPKAVSIIERN</sequence>
<dbReference type="Gene3D" id="3.40.1180.10">
    <property type="entry name" value="Decaprenyl diphosphate synthase-like"/>
    <property type="match status" value="1"/>
</dbReference>
<evidence type="ECO:0000313" key="3">
    <source>
        <dbReference type="EMBL" id="OEJ91404.1"/>
    </source>
</evidence>
<dbReference type="InterPro" id="IPR036424">
    <property type="entry name" value="UPP_synth-like_sf"/>
</dbReference>
<dbReference type="EC" id="2.5.1.-" evidence="2"/>
<dbReference type="EMBL" id="LPNL01000002">
    <property type="protein sequence ID" value="OEJ91404.1"/>
    <property type="molecule type" value="Genomic_DNA"/>
</dbReference>
<dbReference type="PANTHER" id="PTHR10291">
    <property type="entry name" value="DEHYDRODOLICHYL DIPHOSPHATE SYNTHASE FAMILY MEMBER"/>
    <property type="match status" value="1"/>
</dbReference>
<evidence type="ECO:0000256" key="1">
    <source>
        <dbReference type="ARBA" id="ARBA00022679"/>
    </source>
</evidence>